<keyword evidence="2 4" id="KW-0378">Hydrolase</keyword>
<dbReference type="InterPro" id="IPR022790">
    <property type="entry name" value="GH26_dom"/>
</dbReference>
<sequence>MKNKQYILFALFFSLLISQVAWGSTPLHPDKAYKFGVEALNNQDYEEALKYLLIAVDGNPSAANLRMVADIYVLLQRFDEAIPYYYKAADIYEKIGDVDGATVLRRKAEAITSTVDLFVETEFKGDTSIKLAKYEPQTGAYIGAFVEYEEAVGHRNVKKFNELTGKQHAVYYTYHAYDKPFPHNWARNVKESGAAVHLALETIQGLDIVKDDETLRSFAKLAKEAEVPIFLRFNSEMNGDWVPWHGNPKKYIEKFRLVSKVMKEDAPNVVMVWAPNSVPEKNILEYYPGDDYVDWVGVNLYSVKFFNGDPNQPADQVNPLDLLDFVYKNFAARKPIQISEYAATHYSTAGDTDATEFAITKMHMLYYGIKTKYPRIKMINWYSANNLKYAHSAERKLNNYSILENEGLKKAYSQMIQDPYFLSSVVNGPYAVKEDIQNKKAVKPLVDGAYLTGIVKGSGWIKTHDPYISKVEYRLDGSLLTTAKQFPFIFSFDADKLSRGKHGLEVTVYDSKGKVASRKKISFLTGERKSNGIYLQVGSKEAFMNNQNHPLTEAPFIDNGSTYVPLRFIGEAIGGTVKWEASTGYITIVQEGVNLVLMPSKGKAVVNGKEVTLTLKPILKNNTTFVPLRFILENFGLTVNWEASIQEVEIIK</sequence>
<dbReference type="InterPro" id="IPR000805">
    <property type="entry name" value="Glyco_hydro_26"/>
</dbReference>
<dbReference type="SUPFAM" id="SSF51445">
    <property type="entry name" value="(Trans)glycosidases"/>
    <property type="match status" value="1"/>
</dbReference>
<dbReference type="Pfam" id="PF07833">
    <property type="entry name" value="Cu_amine_oxidN1"/>
    <property type="match status" value="1"/>
</dbReference>
<dbReference type="PANTHER" id="PTHR40079:SF4">
    <property type="entry name" value="GH26 DOMAIN-CONTAINING PROTEIN-RELATED"/>
    <property type="match status" value="1"/>
</dbReference>
<comment type="similarity">
    <text evidence="1 4">Belongs to the glycosyl hydrolase 26 family.</text>
</comment>
<evidence type="ECO:0000256" key="2">
    <source>
        <dbReference type="ARBA" id="ARBA00022801"/>
    </source>
</evidence>
<proteinExistence type="inferred from homology"/>
<dbReference type="RefSeq" id="WP_204400740.1">
    <property type="nucleotide sequence ID" value="NZ_JAFBEE010000004.1"/>
</dbReference>
<organism evidence="7 8">
    <name type="scientific">Alkaliphilus hydrothermalis</name>
    <dbReference type="NCBI Taxonomy" id="1482730"/>
    <lineage>
        <taxon>Bacteria</taxon>
        <taxon>Bacillati</taxon>
        <taxon>Bacillota</taxon>
        <taxon>Clostridia</taxon>
        <taxon>Peptostreptococcales</taxon>
        <taxon>Natronincolaceae</taxon>
        <taxon>Alkaliphilus</taxon>
    </lineage>
</organism>
<evidence type="ECO:0000313" key="7">
    <source>
        <dbReference type="EMBL" id="MBM7614477.1"/>
    </source>
</evidence>
<feature type="chain" id="PRO_5045244915" evidence="5">
    <location>
        <begin position="24"/>
        <end position="652"/>
    </location>
</feature>
<dbReference type="EMBL" id="JAFBEE010000004">
    <property type="protein sequence ID" value="MBM7614477.1"/>
    <property type="molecule type" value="Genomic_DNA"/>
</dbReference>
<dbReference type="InterPro" id="IPR011990">
    <property type="entry name" value="TPR-like_helical_dom_sf"/>
</dbReference>
<dbReference type="InterPro" id="IPR017853">
    <property type="entry name" value="GH"/>
</dbReference>
<dbReference type="Gene3D" id="3.30.457.10">
    <property type="entry name" value="Copper amine oxidase-like, N-terminal domain"/>
    <property type="match status" value="2"/>
</dbReference>
<dbReference type="PANTHER" id="PTHR40079">
    <property type="entry name" value="MANNAN ENDO-1,4-BETA-MANNOSIDASE E-RELATED"/>
    <property type="match status" value="1"/>
</dbReference>
<comment type="caution">
    <text evidence="7">The sequence shown here is derived from an EMBL/GenBank/DDBJ whole genome shotgun (WGS) entry which is preliminary data.</text>
</comment>
<feature type="signal peptide" evidence="5">
    <location>
        <begin position="1"/>
        <end position="23"/>
    </location>
</feature>
<dbReference type="SUPFAM" id="SSF48452">
    <property type="entry name" value="TPR-like"/>
    <property type="match status" value="1"/>
</dbReference>
<evidence type="ECO:0000256" key="3">
    <source>
        <dbReference type="ARBA" id="ARBA00023295"/>
    </source>
</evidence>
<keyword evidence="5" id="KW-0732">Signal</keyword>
<protein>
    <submittedName>
        <fullName evidence="7">Tetratricopeptide (TPR) repeat protein</fullName>
    </submittedName>
</protein>
<feature type="active site" description="Nucleophile" evidence="4">
    <location>
        <position position="340"/>
    </location>
</feature>
<dbReference type="PROSITE" id="PS51764">
    <property type="entry name" value="GH26"/>
    <property type="match status" value="1"/>
</dbReference>
<dbReference type="Gene3D" id="3.20.20.80">
    <property type="entry name" value="Glycosidases"/>
    <property type="match status" value="1"/>
</dbReference>
<evidence type="ECO:0000259" key="6">
    <source>
        <dbReference type="PROSITE" id="PS51764"/>
    </source>
</evidence>
<keyword evidence="3 4" id="KW-0326">Glycosidase</keyword>
<name>A0ABS2NNS6_9FIRM</name>
<feature type="active site" description="Proton donor" evidence="4">
    <location>
        <position position="236"/>
    </location>
</feature>
<evidence type="ECO:0000256" key="1">
    <source>
        <dbReference type="ARBA" id="ARBA00007754"/>
    </source>
</evidence>
<keyword evidence="8" id="KW-1185">Reference proteome</keyword>
<evidence type="ECO:0000256" key="5">
    <source>
        <dbReference type="SAM" id="SignalP"/>
    </source>
</evidence>
<gene>
    <name evidence="7" type="ORF">JOC73_000988</name>
</gene>
<dbReference type="Gene3D" id="1.25.40.10">
    <property type="entry name" value="Tetratricopeptide repeat domain"/>
    <property type="match status" value="1"/>
</dbReference>
<accession>A0ABS2NNS6</accession>
<evidence type="ECO:0000256" key="4">
    <source>
        <dbReference type="PROSITE-ProRule" id="PRU01100"/>
    </source>
</evidence>
<dbReference type="SUPFAM" id="SSF55383">
    <property type="entry name" value="Copper amine oxidase, domain N"/>
    <property type="match status" value="2"/>
</dbReference>
<dbReference type="Pfam" id="PF02156">
    <property type="entry name" value="Glyco_hydro_26"/>
    <property type="match status" value="1"/>
</dbReference>
<dbReference type="InterPro" id="IPR036582">
    <property type="entry name" value="Mao_N_sf"/>
</dbReference>
<feature type="domain" description="GH26" evidence="6">
    <location>
        <begin position="86"/>
        <end position="425"/>
    </location>
</feature>
<reference evidence="7 8" key="1">
    <citation type="submission" date="2021-01" db="EMBL/GenBank/DDBJ databases">
        <title>Genomic Encyclopedia of Type Strains, Phase IV (KMG-IV): sequencing the most valuable type-strain genomes for metagenomic binning, comparative biology and taxonomic classification.</title>
        <authorList>
            <person name="Goeker M."/>
        </authorList>
    </citation>
    <scope>NUCLEOTIDE SEQUENCE [LARGE SCALE GENOMIC DNA]</scope>
    <source>
        <strain evidence="7 8">DSM 25890</strain>
    </source>
</reference>
<evidence type="ECO:0000313" key="8">
    <source>
        <dbReference type="Proteomes" id="UP001314796"/>
    </source>
</evidence>
<dbReference type="InterPro" id="IPR012854">
    <property type="entry name" value="Cu_amine_oxidase-like_N"/>
</dbReference>
<dbReference type="Proteomes" id="UP001314796">
    <property type="component" value="Unassembled WGS sequence"/>
</dbReference>